<organism evidence="2 3">
    <name type="scientific">Prorocentrum cordatum</name>
    <dbReference type="NCBI Taxonomy" id="2364126"/>
    <lineage>
        <taxon>Eukaryota</taxon>
        <taxon>Sar</taxon>
        <taxon>Alveolata</taxon>
        <taxon>Dinophyceae</taxon>
        <taxon>Prorocentrales</taxon>
        <taxon>Prorocentraceae</taxon>
        <taxon>Prorocentrum</taxon>
    </lineage>
</organism>
<evidence type="ECO:0000313" key="2">
    <source>
        <dbReference type="EMBL" id="CAK0891695.1"/>
    </source>
</evidence>
<sequence length="413" mass="45017">MCLSEPDGAADFQLVGASWSTYGDIDDDRPLLERVGMMMNFDVASLRTAFSLGCVVYHDTAVALVMQPLFPIIFIVAWTLPKAIANGVRSFQTQKALSSSSAFAMNYMLIGAFKACATANGCVETSPGSSVLSVDTRLQCDKGWGLVMRRYGFVMAVVLATLSVAMSLRLNKLIRNHVHKAACLYEVVLVKPDGASARVDRRIRSTAPAFEEASRTALDRLHDDRQVHLAIASGSMAYIASTEIDRIDECVRVMEVLEVWEAEQIHGAIIGASSVFVYFNLDAGLFSIFILMFKAGFVYYAISRPWISAMMAVVLALAFLFLAPYVDPHNNAMYACTMGALAAFVFSADGGITLQAVFFLIPIVFLVYTGTLTRFGGSRYMNAMRRAADRDRDADKHVACPSGSGTELSALQT</sequence>
<keyword evidence="1" id="KW-1133">Transmembrane helix</keyword>
<comment type="caution">
    <text evidence="2">The sequence shown here is derived from an EMBL/GenBank/DDBJ whole genome shotgun (WGS) entry which is preliminary data.</text>
</comment>
<gene>
    <name evidence="2" type="ORF">PCOR1329_LOCUS71559</name>
</gene>
<evidence type="ECO:0000313" key="3">
    <source>
        <dbReference type="Proteomes" id="UP001189429"/>
    </source>
</evidence>
<dbReference type="EMBL" id="CAUYUJ010019504">
    <property type="protein sequence ID" value="CAK0891695.1"/>
    <property type="molecule type" value="Genomic_DNA"/>
</dbReference>
<feature type="transmembrane region" description="Helical" evidence="1">
    <location>
        <begin position="275"/>
        <end position="300"/>
    </location>
</feature>
<feature type="transmembrane region" description="Helical" evidence="1">
    <location>
        <begin position="306"/>
        <end position="325"/>
    </location>
</feature>
<reference evidence="2" key="1">
    <citation type="submission" date="2023-10" db="EMBL/GenBank/DDBJ databases">
        <authorList>
            <person name="Chen Y."/>
            <person name="Shah S."/>
            <person name="Dougan E. K."/>
            <person name="Thang M."/>
            <person name="Chan C."/>
        </authorList>
    </citation>
    <scope>NUCLEOTIDE SEQUENCE [LARGE SCALE GENOMIC DNA]</scope>
</reference>
<keyword evidence="1" id="KW-0812">Transmembrane</keyword>
<feature type="transmembrane region" description="Helical" evidence="1">
    <location>
        <begin position="332"/>
        <end position="348"/>
    </location>
</feature>
<evidence type="ECO:0008006" key="4">
    <source>
        <dbReference type="Google" id="ProtNLM"/>
    </source>
</evidence>
<feature type="transmembrane region" description="Helical" evidence="1">
    <location>
        <begin position="151"/>
        <end position="170"/>
    </location>
</feature>
<name>A0ABN9WXP9_9DINO</name>
<dbReference type="Proteomes" id="UP001189429">
    <property type="component" value="Unassembled WGS sequence"/>
</dbReference>
<evidence type="ECO:0000256" key="1">
    <source>
        <dbReference type="SAM" id="Phobius"/>
    </source>
</evidence>
<keyword evidence="1" id="KW-0472">Membrane</keyword>
<keyword evidence="3" id="KW-1185">Reference proteome</keyword>
<protein>
    <recommendedName>
        <fullName evidence="4">GPI ethanolamine phosphate transferase 1</fullName>
    </recommendedName>
</protein>
<proteinExistence type="predicted"/>
<feature type="transmembrane region" description="Helical" evidence="1">
    <location>
        <begin position="354"/>
        <end position="376"/>
    </location>
</feature>
<accession>A0ABN9WXP9</accession>